<feature type="transmembrane region" description="Helical" evidence="2">
    <location>
        <begin position="176"/>
        <end position="192"/>
    </location>
</feature>
<reference evidence="4 5" key="3">
    <citation type="submission" date="2022-01" db="EMBL/GenBank/DDBJ databases">
        <authorList>
            <person name="Zhou L.Y."/>
        </authorList>
    </citation>
    <scope>NUCLEOTIDE SEQUENCE [LARGE SCALE GENOMIC DNA]</scope>
    <source>
        <strain evidence="4 5">TLK-CK17</strain>
    </source>
</reference>
<dbReference type="Proteomes" id="UP001430796">
    <property type="component" value="Unassembled WGS sequence"/>
</dbReference>
<keyword evidence="5" id="KW-1185">Reference proteome</keyword>
<dbReference type="EMBL" id="JAKJPO010000001">
    <property type="protein sequence ID" value="MCF7220867.1"/>
    <property type="molecule type" value="Genomic_DNA"/>
</dbReference>
<evidence type="ECO:0000256" key="2">
    <source>
        <dbReference type="SAM" id="Phobius"/>
    </source>
</evidence>
<feature type="transmembrane region" description="Helical" evidence="2">
    <location>
        <begin position="354"/>
        <end position="375"/>
    </location>
</feature>
<feature type="compositionally biased region" description="Polar residues" evidence="1">
    <location>
        <begin position="1"/>
        <end position="17"/>
    </location>
</feature>
<gene>
    <name evidence="4" type="ORF">L3V18_03560</name>
</gene>
<feature type="transmembrane region" description="Helical" evidence="2">
    <location>
        <begin position="148"/>
        <end position="169"/>
    </location>
</feature>
<feature type="transmembrane region" description="Helical" evidence="2">
    <location>
        <begin position="248"/>
        <end position="269"/>
    </location>
</feature>
<proteinExistence type="predicted"/>
<keyword evidence="2" id="KW-0812">Transmembrane</keyword>
<feature type="transmembrane region" description="Helical" evidence="2">
    <location>
        <begin position="76"/>
        <end position="96"/>
    </location>
</feature>
<feature type="transmembrane region" description="Helical" evidence="2">
    <location>
        <begin position="37"/>
        <end position="56"/>
    </location>
</feature>
<feature type="transmembrane region" description="Helical" evidence="2">
    <location>
        <begin position="320"/>
        <end position="342"/>
    </location>
</feature>
<keyword evidence="2" id="KW-1133">Transmembrane helix</keyword>
<feature type="region of interest" description="Disordered" evidence="1">
    <location>
        <begin position="1"/>
        <end position="22"/>
    </location>
</feature>
<evidence type="ECO:0000256" key="1">
    <source>
        <dbReference type="SAM" id="MobiDB-lite"/>
    </source>
</evidence>
<keyword evidence="2" id="KW-0472">Membrane</keyword>
<feature type="transmembrane region" description="Helical" evidence="2">
    <location>
        <begin position="289"/>
        <end position="313"/>
    </location>
</feature>
<dbReference type="Pfam" id="PF07786">
    <property type="entry name" value="HGSNAT_cat"/>
    <property type="match status" value="1"/>
</dbReference>
<dbReference type="InterPro" id="IPR012429">
    <property type="entry name" value="HGSNAT_cat"/>
</dbReference>
<evidence type="ECO:0000259" key="3">
    <source>
        <dbReference type="Pfam" id="PF07786"/>
    </source>
</evidence>
<organism evidence="4 5">
    <name type="scientific">Marilutibacter chinensis</name>
    <dbReference type="NCBI Taxonomy" id="2912247"/>
    <lineage>
        <taxon>Bacteria</taxon>
        <taxon>Pseudomonadati</taxon>
        <taxon>Pseudomonadota</taxon>
        <taxon>Gammaproteobacteria</taxon>
        <taxon>Lysobacterales</taxon>
        <taxon>Lysobacteraceae</taxon>
        <taxon>Marilutibacter</taxon>
    </lineage>
</organism>
<reference evidence="5" key="2">
    <citation type="submission" date="2022-01" db="EMBL/GenBank/DDBJ databases">
        <title>Lysobacter chinensis sp. nov., a bacterium isolated from cow dung compost.</title>
        <authorList>
            <person name="Zhou L.Y."/>
        </authorList>
    </citation>
    <scope>NUCLEOTIDE SEQUENCE [LARGE SCALE GENOMIC DNA]</scope>
    <source>
        <strain evidence="5">TLK-CK17</strain>
    </source>
</reference>
<feature type="transmembrane region" description="Helical" evidence="2">
    <location>
        <begin position="108"/>
        <end position="128"/>
    </location>
</feature>
<feature type="domain" description="Heparan-alpha-glucosaminide N-acetyltransferase catalytic" evidence="3">
    <location>
        <begin position="31"/>
        <end position="193"/>
    </location>
</feature>
<sequence length="382" mass="41876">MANDSATGSRTAANDQGRTAAAISGSPAHGRIEAIDLARGVAVCLMILSHGVNGLLEFDDFADWGMVPLHAITKFASSLFIMVFGIALAVAFVPKTGTTDWPRRRNRLLWRGLVVLFWYKALTVVEMYAQHDREAILGTLLYRNFPSYVEILGFYAISLLWIPWLLPIWARTPAPLRWASPALLALASWWLLENFDFWGVPQLQAILVEHPDYYTWGQLSRGPLVLLGMLIGGVLLRCHASTRARLALAGTLALVAVGLLVAFRVQAGAGLDDQLQAIARNAGKHPPELMFMLFSMGGAFGLLALSIAGGGWLARVLRPVTVIGSDALMAFVFHIVVIFVLFRDALGYLHDVSYGFALTLSLGLVLATAAWIWLLRKVQRRS</sequence>
<evidence type="ECO:0000313" key="4">
    <source>
        <dbReference type="EMBL" id="MCF7220867.1"/>
    </source>
</evidence>
<dbReference type="RefSeq" id="WP_237053209.1">
    <property type="nucleotide sequence ID" value="NZ_JAKJPO010000001.1"/>
</dbReference>
<name>A0ABS9HS29_9GAMM</name>
<accession>A0ABS9HS29</accession>
<reference evidence="4 5" key="1">
    <citation type="submission" date="2022-01" db="EMBL/GenBank/DDBJ databases">
        <title>Lysobacter chinensis sp. nov., a bacterium isolated from cow dung compost.</title>
        <authorList>
            <person name="Liu Y."/>
        </authorList>
    </citation>
    <scope>NUCLEOTIDE SEQUENCE [LARGE SCALE GENOMIC DNA]</scope>
    <source>
        <strain evidence="4 5">TLK-CK17</strain>
    </source>
</reference>
<evidence type="ECO:0000313" key="5">
    <source>
        <dbReference type="Proteomes" id="UP001430796"/>
    </source>
</evidence>
<comment type="caution">
    <text evidence="4">The sequence shown here is derived from an EMBL/GenBank/DDBJ whole genome shotgun (WGS) entry which is preliminary data.</text>
</comment>
<protein>
    <submittedName>
        <fullName evidence="4">DUF1624 domain-containing protein</fullName>
    </submittedName>
</protein>
<feature type="transmembrane region" description="Helical" evidence="2">
    <location>
        <begin position="219"/>
        <end position="236"/>
    </location>
</feature>